<dbReference type="OrthoDB" id="9787815at2"/>
<feature type="transmembrane region" description="Helical" evidence="7">
    <location>
        <begin position="220"/>
        <end position="242"/>
    </location>
</feature>
<evidence type="ECO:0000256" key="4">
    <source>
        <dbReference type="ARBA" id="ARBA00022989"/>
    </source>
</evidence>
<evidence type="ECO:0000313" key="9">
    <source>
        <dbReference type="Proteomes" id="UP000238348"/>
    </source>
</evidence>
<feature type="region of interest" description="Disordered" evidence="6">
    <location>
        <begin position="406"/>
        <end position="426"/>
    </location>
</feature>
<feature type="transmembrane region" description="Helical" evidence="7">
    <location>
        <begin position="75"/>
        <end position="96"/>
    </location>
</feature>
<dbReference type="EMBL" id="CP012673">
    <property type="protein sequence ID" value="AUX43537.1"/>
    <property type="molecule type" value="Genomic_DNA"/>
</dbReference>
<feature type="transmembrane region" description="Helical" evidence="7">
    <location>
        <begin position="254"/>
        <end position="275"/>
    </location>
</feature>
<evidence type="ECO:0000256" key="1">
    <source>
        <dbReference type="ARBA" id="ARBA00004141"/>
    </source>
</evidence>
<dbReference type="Pfam" id="PF07690">
    <property type="entry name" value="MFS_1"/>
    <property type="match status" value="1"/>
</dbReference>
<dbReference type="PANTHER" id="PTHR12778:SF10">
    <property type="entry name" value="MAJOR FACILITATOR SUPERFAMILY DOMAIN-CONTAINING PROTEIN 3"/>
    <property type="match status" value="1"/>
</dbReference>
<evidence type="ECO:0000256" key="3">
    <source>
        <dbReference type="ARBA" id="ARBA00022692"/>
    </source>
</evidence>
<dbReference type="Proteomes" id="UP000238348">
    <property type="component" value="Chromosome"/>
</dbReference>
<feature type="transmembrane region" description="Helical" evidence="7">
    <location>
        <begin position="309"/>
        <end position="332"/>
    </location>
</feature>
<keyword evidence="4 7" id="KW-1133">Transmembrane helix</keyword>
<dbReference type="AlphaFoldDB" id="A0A2L0EW53"/>
<dbReference type="PANTHER" id="PTHR12778">
    <property type="entry name" value="SOLUTE CARRIER FAMILY 33 ACETYL-COA TRANSPORTER -RELATED"/>
    <property type="match status" value="1"/>
</dbReference>
<proteinExistence type="predicted"/>
<organism evidence="8 9">
    <name type="scientific">Sorangium cellulosum</name>
    <name type="common">Polyangium cellulosum</name>
    <dbReference type="NCBI Taxonomy" id="56"/>
    <lineage>
        <taxon>Bacteria</taxon>
        <taxon>Pseudomonadati</taxon>
        <taxon>Myxococcota</taxon>
        <taxon>Polyangia</taxon>
        <taxon>Polyangiales</taxon>
        <taxon>Polyangiaceae</taxon>
        <taxon>Sorangium</taxon>
    </lineage>
</organism>
<dbReference type="GO" id="GO:0022857">
    <property type="term" value="F:transmembrane transporter activity"/>
    <property type="evidence" value="ECO:0007669"/>
    <property type="project" value="InterPro"/>
</dbReference>
<keyword evidence="2" id="KW-0813">Transport</keyword>
<reference evidence="8 9" key="1">
    <citation type="submission" date="2015-09" db="EMBL/GenBank/DDBJ databases">
        <title>Sorangium comparison.</title>
        <authorList>
            <person name="Zaburannyi N."/>
            <person name="Bunk B."/>
            <person name="Overmann J."/>
            <person name="Mueller R."/>
        </authorList>
    </citation>
    <scope>NUCLEOTIDE SEQUENCE [LARGE SCALE GENOMIC DNA]</scope>
    <source>
        <strain evidence="8 9">So ce26</strain>
    </source>
</reference>
<evidence type="ECO:0000256" key="2">
    <source>
        <dbReference type="ARBA" id="ARBA00022448"/>
    </source>
</evidence>
<dbReference type="SUPFAM" id="SSF103473">
    <property type="entry name" value="MFS general substrate transporter"/>
    <property type="match status" value="1"/>
</dbReference>
<sequence length="426" mass="45430">MNSRSFRYALLFALALSEVLPIALLSQALPVLMRRSGASMQEIGFLFLAMFPWSLKALFAPLIDRLGARSTFGRYRGWLLFAHPLILITLVVGSFFDIPELLLHHRAAATAALLWLTTVCALADAASHGLAVGLLSAEERGLGNGLQTAGLMAGQLVGGGLMVILVGQLGWQPALLITSALLLLPLPGIALYKERPVDPSRIITPREVLALFRQPRMGRWLLVVAAMPIGVSLMTPALEVMLVDRGLSLKEIGLAMGILSGIAGAVGGLLGGFAVKRIGRERSFYALGVFCSLCLGLVLLHSVAVERAFLYFVISVPVVGIMARATMLHVLMMDRSRLHVASTDFTIQYTVQHVSRLLWASAGAFVAGHFGATSVFVLAPVLTLAAMGLAAWLLDRADFEPSLSLDEGGPAKAHEAAPASPLKDVS</sequence>
<evidence type="ECO:0000256" key="7">
    <source>
        <dbReference type="SAM" id="Phobius"/>
    </source>
</evidence>
<evidence type="ECO:0000256" key="6">
    <source>
        <dbReference type="SAM" id="MobiDB-lite"/>
    </source>
</evidence>
<feature type="transmembrane region" description="Helical" evidence="7">
    <location>
        <begin position="353"/>
        <end position="370"/>
    </location>
</feature>
<feature type="transmembrane region" description="Helical" evidence="7">
    <location>
        <begin position="149"/>
        <end position="168"/>
    </location>
</feature>
<dbReference type="InterPro" id="IPR011701">
    <property type="entry name" value="MFS"/>
</dbReference>
<dbReference type="Gene3D" id="1.20.1250.20">
    <property type="entry name" value="MFS general substrate transporter like domains"/>
    <property type="match status" value="1"/>
</dbReference>
<keyword evidence="3 7" id="KW-0812">Transmembrane</keyword>
<dbReference type="GO" id="GO:0016020">
    <property type="term" value="C:membrane"/>
    <property type="evidence" value="ECO:0007669"/>
    <property type="project" value="UniProtKB-SubCell"/>
</dbReference>
<protein>
    <recommendedName>
        <fullName evidence="10">MFS transporter</fullName>
    </recommendedName>
</protein>
<evidence type="ECO:0000313" key="8">
    <source>
        <dbReference type="EMBL" id="AUX43537.1"/>
    </source>
</evidence>
<dbReference type="InterPro" id="IPR036259">
    <property type="entry name" value="MFS_trans_sf"/>
</dbReference>
<feature type="transmembrane region" description="Helical" evidence="7">
    <location>
        <begin position="174"/>
        <end position="192"/>
    </location>
</feature>
<evidence type="ECO:0008006" key="10">
    <source>
        <dbReference type="Google" id="ProtNLM"/>
    </source>
</evidence>
<comment type="subcellular location">
    <subcellularLocation>
        <location evidence="1">Membrane</location>
        <topology evidence="1">Multi-pass membrane protein</topology>
    </subcellularLocation>
</comment>
<evidence type="ECO:0000256" key="5">
    <source>
        <dbReference type="ARBA" id="ARBA00023136"/>
    </source>
</evidence>
<dbReference type="InterPro" id="IPR004752">
    <property type="entry name" value="AmpG_permease/AT-1"/>
</dbReference>
<feature type="transmembrane region" description="Helical" evidence="7">
    <location>
        <begin position="108"/>
        <end position="137"/>
    </location>
</feature>
<dbReference type="RefSeq" id="WP_104982207.1">
    <property type="nucleotide sequence ID" value="NZ_CP012673.1"/>
</dbReference>
<feature type="transmembrane region" description="Helical" evidence="7">
    <location>
        <begin position="284"/>
        <end position="303"/>
    </location>
</feature>
<name>A0A2L0EW53_SORCE</name>
<feature type="transmembrane region" description="Helical" evidence="7">
    <location>
        <begin position="44"/>
        <end position="63"/>
    </location>
</feature>
<gene>
    <name evidence="8" type="ORF">SOCE26_049870</name>
</gene>
<accession>A0A2L0EW53</accession>
<keyword evidence="5 7" id="KW-0472">Membrane</keyword>